<evidence type="ECO:0000313" key="2">
    <source>
        <dbReference type="EMBL" id="KAF7509826.1"/>
    </source>
</evidence>
<proteinExistence type="predicted"/>
<dbReference type="EMBL" id="JAACFV010000036">
    <property type="protein sequence ID" value="KAF7509826.1"/>
    <property type="molecule type" value="Genomic_DNA"/>
</dbReference>
<dbReference type="AlphaFoldDB" id="A0A8H7AMS5"/>
<feature type="domain" description="Fumarate lyase N-terminal" evidence="1">
    <location>
        <begin position="1"/>
        <end position="60"/>
    </location>
</feature>
<dbReference type="GO" id="GO:0004056">
    <property type="term" value="F:argininosuccinate lyase activity"/>
    <property type="evidence" value="ECO:0007669"/>
    <property type="project" value="InterPro"/>
</dbReference>
<name>A0A8H7AMS5_9EURO</name>
<sequence length="63" mass="6998">MAAVADRDFVVEALQWSATLVQHILRGTEDLILYSTAKFAFIRLADAYSTGGSLMPQRRNLTP</sequence>
<keyword evidence="3" id="KW-1185">Reference proteome</keyword>
<dbReference type="InterPro" id="IPR008948">
    <property type="entry name" value="L-Aspartase-like"/>
</dbReference>
<evidence type="ECO:0000259" key="1">
    <source>
        <dbReference type="Pfam" id="PF00206"/>
    </source>
</evidence>
<dbReference type="Gene3D" id="1.20.200.10">
    <property type="entry name" value="Fumarase/aspartase (Central domain)"/>
    <property type="match status" value="1"/>
</dbReference>
<dbReference type="Pfam" id="PF00206">
    <property type="entry name" value="Lyase_1"/>
    <property type="match status" value="1"/>
</dbReference>
<evidence type="ECO:0000313" key="3">
    <source>
        <dbReference type="Proteomes" id="UP000606974"/>
    </source>
</evidence>
<keyword evidence="2" id="KW-0456">Lyase</keyword>
<dbReference type="PANTHER" id="PTHR43814:SF1">
    <property type="entry name" value="ARGININOSUCCINATE LYASE"/>
    <property type="match status" value="1"/>
</dbReference>
<dbReference type="Proteomes" id="UP000606974">
    <property type="component" value="Unassembled WGS sequence"/>
</dbReference>
<dbReference type="InterPro" id="IPR022761">
    <property type="entry name" value="Fumarate_lyase_N"/>
</dbReference>
<accession>A0A8H7AMS5</accession>
<organism evidence="2 3">
    <name type="scientific">Endocarpon pusillum</name>
    <dbReference type="NCBI Taxonomy" id="364733"/>
    <lineage>
        <taxon>Eukaryota</taxon>
        <taxon>Fungi</taxon>
        <taxon>Dikarya</taxon>
        <taxon>Ascomycota</taxon>
        <taxon>Pezizomycotina</taxon>
        <taxon>Eurotiomycetes</taxon>
        <taxon>Chaetothyriomycetidae</taxon>
        <taxon>Verrucariales</taxon>
        <taxon>Verrucariaceae</taxon>
        <taxon>Endocarpon</taxon>
    </lineage>
</organism>
<comment type="caution">
    <text evidence="2">The sequence shown here is derived from an EMBL/GenBank/DDBJ whole genome shotgun (WGS) entry which is preliminary data.</text>
</comment>
<gene>
    <name evidence="2" type="primary">ARG4_1</name>
    <name evidence="2" type="ORF">GJ744_007337</name>
</gene>
<dbReference type="OrthoDB" id="2561043at2759"/>
<dbReference type="GO" id="GO:0005829">
    <property type="term" value="C:cytosol"/>
    <property type="evidence" value="ECO:0007669"/>
    <property type="project" value="TreeGrafter"/>
</dbReference>
<reference evidence="2" key="1">
    <citation type="submission" date="2020-02" db="EMBL/GenBank/DDBJ databases">
        <authorList>
            <person name="Palmer J.M."/>
        </authorList>
    </citation>
    <scope>NUCLEOTIDE SEQUENCE</scope>
    <source>
        <strain evidence="2">EPUS1.4</strain>
        <tissue evidence="2">Thallus</tissue>
    </source>
</reference>
<protein>
    <submittedName>
        <fullName evidence="2">Argininosuccinate lyase</fullName>
    </submittedName>
</protein>
<dbReference type="PRINTS" id="PR00145">
    <property type="entry name" value="ARGSUCLYASE"/>
</dbReference>
<dbReference type="PANTHER" id="PTHR43814">
    <property type="entry name" value="ARGININOSUCCINATE LYASE"/>
    <property type="match status" value="1"/>
</dbReference>
<dbReference type="GO" id="GO:0042450">
    <property type="term" value="P:L-arginine biosynthetic process via ornithine"/>
    <property type="evidence" value="ECO:0007669"/>
    <property type="project" value="InterPro"/>
</dbReference>
<dbReference type="SUPFAM" id="SSF48557">
    <property type="entry name" value="L-aspartase-like"/>
    <property type="match status" value="1"/>
</dbReference>
<dbReference type="InterPro" id="IPR009049">
    <property type="entry name" value="Argininosuccinate_lyase"/>
</dbReference>